<protein>
    <submittedName>
        <fullName evidence="2">Uncharacterized protein</fullName>
    </submittedName>
</protein>
<dbReference type="PANTHER" id="PTHR35420">
    <property type="entry name" value="OS02G0198500 PROTEIN"/>
    <property type="match status" value="1"/>
</dbReference>
<dbReference type="EMBL" id="NBSK02000007">
    <property type="protein sequence ID" value="KAJ0195023.1"/>
    <property type="molecule type" value="Genomic_DNA"/>
</dbReference>
<proteinExistence type="predicted"/>
<name>A0A9R1UYC1_LACSA</name>
<dbReference type="AlphaFoldDB" id="A0A9R1UYC1"/>
<keyword evidence="1" id="KW-1133">Transmembrane helix</keyword>
<keyword evidence="3" id="KW-1185">Reference proteome</keyword>
<reference evidence="2 3" key="1">
    <citation type="journal article" date="2017" name="Nat. Commun.">
        <title>Genome assembly with in vitro proximity ligation data and whole-genome triplication in lettuce.</title>
        <authorList>
            <person name="Reyes-Chin-Wo S."/>
            <person name="Wang Z."/>
            <person name="Yang X."/>
            <person name="Kozik A."/>
            <person name="Arikit S."/>
            <person name="Song C."/>
            <person name="Xia L."/>
            <person name="Froenicke L."/>
            <person name="Lavelle D.O."/>
            <person name="Truco M.J."/>
            <person name="Xia R."/>
            <person name="Zhu S."/>
            <person name="Xu C."/>
            <person name="Xu H."/>
            <person name="Xu X."/>
            <person name="Cox K."/>
            <person name="Korf I."/>
            <person name="Meyers B.C."/>
            <person name="Michelmore R.W."/>
        </authorList>
    </citation>
    <scope>NUCLEOTIDE SEQUENCE [LARGE SCALE GENOMIC DNA]</scope>
    <source>
        <strain evidence="3">cv. Salinas</strain>
        <tissue evidence="2">Seedlings</tissue>
    </source>
</reference>
<sequence>MARMIDIGGNSGGILNFEGSHIAFMLCMIVVSMSVLSMIIFACGDSGDHKSEKKHRRNNHAFAFGGIAGAASSGGGGGGGGGCGGGGGGGGGGC</sequence>
<evidence type="ECO:0000256" key="1">
    <source>
        <dbReference type="SAM" id="Phobius"/>
    </source>
</evidence>
<organism evidence="2 3">
    <name type="scientific">Lactuca sativa</name>
    <name type="common">Garden lettuce</name>
    <dbReference type="NCBI Taxonomy" id="4236"/>
    <lineage>
        <taxon>Eukaryota</taxon>
        <taxon>Viridiplantae</taxon>
        <taxon>Streptophyta</taxon>
        <taxon>Embryophyta</taxon>
        <taxon>Tracheophyta</taxon>
        <taxon>Spermatophyta</taxon>
        <taxon>Magnoliopsida</taxon>
        <taxon>eudicotyledons</taxon>
        <taxon>Gunneridae</taxon>
        <taxon>Pentapetalae</taxon>
        <taxon>asterids</taxon>
        <taxon>campanulids</taxon>
        <taxon>Asterales</taxon>
        <taxon>Asteraceae</taxon>
        <taxon>Cichorioideae</taxon>
        <taxon>Cichorieae</taxon>
        <taxon>Lactucinae</taxon>
        <taxon>Lactuca</taxon>
    </lineage>
</organism>
<dbReference type="Gramene" id="rna-gnl|WGS:NBSK|LSAT_7X99020_mrna">
    <property type="protein sequence ID" value="cds-PLY98308.1"/>
    <property type="gene ID" value="gene-LSAT_7X99020"/>
</dbReference>
<evidence type="ECO:0000313" key="2">
    <source>
        <dbReference type="EMBL" id="KAJ0195023.1"/>
    </source>
</evidence>
<comment type="caution">
    <text evidence="2">The sequence shown here is derived from an EMBL/GenBank/DDBJ whole genome shotgun (WGS) entry which is preliminary data.</text>
</comment>
<accession>A0A9R1UYC1</accession>
<dbReference type="Proteomes" id="UP000235145">
    <property type="component" value="Unassembled WGS sequence"/>
</dbReference>
<keyword evidence="1" id="KW-0812">Transmembrane</keyword>
<dbReference type="PANTHER" id="PTHR35420:SF1">
    <property type="entry name" value="OS09G0480532 PROTEIN"/>
    <property type="match status" value="1"/>
</dbReference>
<feature type="transmembrane region" description="Helical" evidence="1">
    <location>
        <begin position="22"/>
        <end position="44"/>
    </location>
</feature>
<gene>
    <name evidence="2" type="ORF">LSAT_V11C700381230</name>
</gene>
<evidence type="ECO:0000313" key="3">
    <source>
        <dbReference type="Proteomes" id="UP000235145"/>
    </source>
</evidence>
<keyword evidence="1" id="KW-0472">Membrane</keyword>